<keyword evidence="5" id="KW-0812">Transmembrane</keyword>
<proteinExistence type="predicted"/>
<dbReference type="eggNOG" id="COG4191">
    <property type="taxonomic scope" value="Bacteria"/>
</dbReference>
<dbReference type="SMART" id="SM00388">
    <property type="entry name" value="HisKA"/>
    <property type="match status" value="1"/>
</dbReference>
<feature type="transmembrane region" description="Helical" evidence="5">
    <location>
        <begin position="321"/>
        <end position="340"/>
    </location>
</feature>
<gene>
    <name evidence="8" type="ordered locus">HRM2_12990</name>
</gene>
<dbReference type="SUPFAM" id="SSF47384">
    <property type="entry name" value="Homodimeric domain of signal transducing histidine kinase"/>
    <property type="match status" value="1"/>
</dbReference>
<dbReference type="Pfam" id="PF00512">
    <property type="entry name" value="HisKA"/>
    <property type="match status" value="1"/>
</dbReference>
<dbReference type="PRINTS" id="PR00344">
    <property type="entry name" value="BCTRLSENSOR"/>
</dbReference>
<keyword evidence="3 4" id="KW-0597">Phosphoprotein</keyword>
<evidence type="ECO:0000256" key="2">
    <source>
        <dbReference type="ARBA" id="ARBA00012438"/>
    </source>
</evidence>
<evidence type="ECO:0000256" key="1">
    <source>
        <dbReference type="ARBA" id="ARBA00000085"/>
    </source>
</evidence>
<dbReference type="SUPFAM" id="SSF55874">
    <property type="entry name" value="ATPase domain of HSP90 chaperone/DNA topoisomerase II/histidine kinase"/>
    <property type="match status" value="1"/>
</dbReference>
<keyword evidence="5" id="KW-0472">Membrane</keyword>
<dbReference type="SMART" id="SM00387">
    <property type="entry name" value="HATPase_c"/>
    <property type="match status" value="1"/>
</dbReference>
<dbReference type="InterPro" id="IPR001789">
    <property type="entry name" value="Sig_transdc_resp-reg_receiver"/>
</dbReference>
<dbReference type="Pfam" id="PF00072">
    <property type="entry name" value="Response_reg"/>
    <property type="match status" value="1"/>
</dbReference>
<evidence type="ECO:0000259" key="7">
    <source>
        <dbReference type="PROSITE" id="PS50110"/>
    </source>
</evidence>
<feature type="domain" description="Response regulatory" evidence="7">
    <location>
        <begin position="756"/>
        <end position="872"/>
    </location>
</feature>
<feature type="transmembrane region" description="Helical" evidence="5">
    <location>
        <begin position="17"/>
        <end position="39"/>
    </location>
</feature>
<dbReference type="SUPFAM" id="SSF52172">
    <property type="entry name" value="CheY-like"/>
    <property type="match status" value="1"/>
</dbReference>
<dbReference type="Gene3D" id="3.30.565.10">
    <property type="entry name" value="Histidine kinase-like ATPase, C-terminal domain"/>
    <property type="match status" value="1"/>
</dbReference>
<dbReference type="PROSITE" id="PS50110">
    <property type="entry name" value="RESPONSE_REGULATORY"/>
    <property type="match status" value="1"/>
</dbReference>
<dbReference type="Gene3D" id="1.10.287.130">
    <property type="match status" value="1"/>
</dbReference>
<reference evidence="8 9" key="1">
    <citation type="journal article" date="2009" name="Environ. Microbiol.">
        <title>Genome sequence of Desulfobacterium autotrophicum HRM2, a marine sulfate reducer oxidizing organic carbon completely to carbon dioxide.</title>
        <authorList>
            <person name="Strittmatter A.W."/>
            <person name="Liesegang H."/>
            <person name="Rabus R."/>
            <person name="Decker I."/>
            <person name="Amann J."/>
            <person name="Andres S."/>
            <person name="Henne A."/>
            <person name="Fricke W.F."/>
            <person name="Martinez-Arias R."/>
            <person name="Bartels D."/>
            <person name="Goesmann A."/>
            <person name="Krause L."/>
            <person name="Puehler A."/>
            <person name="Klenk H.P."/>
            <person name="Richter M."/>
            <person name="Schuler M."/>
            <person name="Gloeckner F.O."/>
            <person name="Meyerdierks A."/>
            <person name="Gottschalk G."/>
            <person name="Amann R."/>
        </authorList>
    </citation>
    <scope>NUCLEOTIDE SEQUENCE [LARGE SCALE GENOMIC DNA]</scope>
    <source>
        <strain evidence="9">ATCC 43914 / DSM 3382 / HRM2</strain>
    </source>
</reference>
<evidence type="ECO:0000256" key="3">
    <source>
        <dbReference type="ARBA" id="ARBA00022553"/>
    </source>
</evidence>
<dbReference type="Pfam" id="PF02518">
    <property type="entry name" value="HATPase_c"/>
    <property type="match status" value="1"/>
</dbReference>
<dbReference type="InterPro" id="IPR036097">
    <property type="entry name" value="HisK_dim/P_sf"/>
</dbReference>
<dbReference type="EMBL" id="CP001087">
    <property type="protein sequence ID" value="ACN14410.1"/>
    <property type="molecule type" value="Genomic_DNA"/>
</dbReference>
<dbReference type="Pfam" id="PF05226">
    <property type="entry name" value="CHASE2"/>
    <property type="match status" value="1"/>
</dbReference>
<dbReference type="InterPro" id="IPR011006">
    <property type="entry name" value="CheY-like_superfamily"/>
</dbReference>
<dbReference type="InterPro" id="IPR036890">
    <property type="entry name" value="HATPase_C_sf"/>
</dbReference>
<evidence type="ECO:0000256" key="5">
    <source>
        <dbReference type="SAM" id="Phobius"/>
    </source>
</evidence>
<dbReference type="PROSITE" id="PS50109">
    <property type="entry name" value="HIS_KIN"/>
    <property type="match status" value="1"/>
</dbReference>
<dbReference type="eggNOG" id="COG2204">
    <property type="taxonomic scope" value="Bacteria"/>
</dbReference>
<dbReference type="HOGENOM" id="CLU_016084_1_0_7"/>
<name>C0Q8S0_DESAH</name>
<comment type="catalytic activity">
    <reaction evidence="1">
        <text>ATP + protein L-histidine = ADP + protein N-phospho-L-histidine.</text>
        <dbReference type="EC" id="2.7.13.3"/>
    </reaction>
</comment>
<dbReference type="eggNOG" id="COG4252">
    <property type="taxonomic scope" value="Bacteria"/>
</dbReference>
<dbReference type="RefSeq" id="WP_015903197.1">
    <property type="nucleotide sequence ID" value="NC_012108.1"/>
</dbReference>
<dbReference type="EC" id="2.7.13.3" evidence="2"/>
<dbReference type="SMART" id="SM00448">
    <property type="entry name" value="REC"/>
    <property type="match status" value="1"/>
</dbReference>
<dbReference type="STRING" id="177437.HRM2_12990"/>
<dbReference type="OrthoDB" id="9776250at2"/>
<keyword evidence="5" id="KW-1133">Transmembrane helix</keyword>
<dbReference type="InterPro" id="IPR004358">
    <property type="entry name" value="Sig_transdc_His_kin-like_C"/>
</dbReference>
<organism evidence="8 9">
    <name type="scientific">Desulforapulum autotrophicum (strain ATCC 43914 / DSM 3382 / VKM B-1955 / HRM2)</name>
    <name type="common">Desulfobacterium autotrophicum</name>
    <dbReference type="NCBI Taxonomy" id="177437"/>
    <lineage>
        <taxon>Bacteria</taxon>
        <taxon>Pseudomonadati</taxon>
        <taxon>Thermodesulfobacteriota</taxon>
        <taxon>Desulfobacteria</taxon>
        <taxon>Desulfobacterales</taxon>
        <taxon>Desulfobacteraceae</taxon>
        <taxon>Desulforapulum</taxon>
    </lineage>
</organism>
<feature type="domain" description="Histidine kinase" evidence="6">
    <location>
        <begin position="513"/>
        <end position="736"/>
    </location>
</feature>
<keyword evidence="8" id="KW-0418">Kinase</keyword>
<keyword evidence="9" id="KW-1185">Reference proteome</keyword>
<evidence type="ECO:0000313" key="8">
    <source>
        <dbReference type="EMBL" id="ACN14410.1"/>
    </source>
</evidence>
<dbReference type="InterPro" id="IPR005467">
    <property type="entry name" value="His_kinase_dom"/>
</dbReference>
<dbReference type="PANTHER" id="PTHR43065">
    <property type="entry name" value="SENSOR HISTIDINE KINASE"/>
    <property type="match status" value="1"/>
</dbReference>
<dbReference type="SMART" id="SM01080">
    <property type="entry name" value="CHASE2"/>
    <property type="match status" value="1"/>
</dbReference>
<accession>C0Q8S0</accession>
<dbReference type="Gene3D" id="3.40.50.2300">
    <property type="match status" value="1"/>
</dbReference>
<dbReference type="InterPro" id="IPR003594">
    <property type="entry name" value="HATPase_dom"/>
</dbReference>
<sequence length="874" mass="98276">MADKAFRTKKRDQIRHFLIGMSCLFVIGTFNYVGFFHGMNLYVYDFCFRLRGPETPSDRIVIAAIDEKTLEKLGKWPISRSHYSTFLDRVVKASAIVFDIILAEPSSEDSQLADAIEKNGVTFLPIYIDYRLHLVLPSPIFRKAPVGHVHLEPSVDGVLRDVFHTLRHDGKQLSSISSVVYGFLASSDKEGVCSQNPGTDPQNPDSILQKDRMRINFYGPRGTFPYLSFSDIIENKFPESIFDNKIVLLGLTTSGIDQDHLTTFNYDRNRMPGVEVQANILNNLMDGTDIKTVSGWFLWPGVFLLYLLIFLLFVQVGSNRAILIWAACLVIVSVATFFFLSVFHVWIPPVVFYVSLTTALVVAHIFNLERMGALLAQAKKDWEISFDSITDAIIIQDQTNHTILSNRFADTGPSEFFTRYFKLYANPSMDPSTMGISLCDDTENYVEIFDTSLNRYFEIHRFPRVNEKNHRNGMVHVFRDITESKNIKNEQIMLQAQLIQSQKMEAIGILAGGIAHDFNNILSAIMGYTQLAAVLIPKDNKAQGKLEEVLKASSRAANLIMQILSFSRQTEQKKSTVFLRPIVKEVLKLLRATLPPTIEIKENLTGKQKVNADPGQIYQIILNLCTNASQALGQCPGMIEVTLESVDIDPSVGEGYFDLPKGQYVKISVADTGSGIPEDIKKRIFEPYFTTKAKNTGTGLGLATTHGIIKKYGGDIRFESQVNKGTTFHVYLPQVETPDKNFSLGNRQLPERHHGRLLFVDDQDALVETGQKLLENLGYEVIAENCPQKALELFQKSPDSFDLIITDLAMKKMTGVMLAEKILAIRKDIPIILCTGYNDEATRVKILKTGVCSIINKPFSIHKLADKIQHLLKD</sequence>
<feature type="modified residue" description="4-aspartylphosphate" evidence="4">
    <location>
        <position position="807"/>
    </location>
</feature>
<dbReference type="InterPro" id="IPR007890">
    <property type="entry name" value="CHASE2"/>
</dbReference>
<dbReference type="Proteomes" id="UP000000442">
    <property type="component" value="Chromosome"/>
</dbReference>
<keyword evidence="8" id="KW-0808">Transferase</keyword>
<protein>
    <recommendedName>
        <fullName evidence="2">histidine kinase</fullName>
        <ecNumber evidence="2">2.7.13.3</ecNumber>
    </recommendedName>
</protein>
<dbReference type="PANTHER" id="PTHR43065:SF42">
    <property type="entry name" value="TWO-COMPONENT SENSOR PPRA"/>
    <property type="match status" value="1"/>
</dbReference>
<dbReference type="KEGG" id="dat:HRM2_12990"/>
<evidence type="ECO:0000256" key="4">
    <source>
        <dbReference type="PROSITE-ProRule" id="PRU00169"/>
    </source>
</evidence>
<dbReference type="InterPro" id="IPR003661">
    <property type="entry name" value="HisK_dim/P_dom"/>
</dbReference>
<dbReference type="GO" id="GO:0000155">
    <property type="term" value="F:phosphorelay sensor kinase activity"/>
    <property type="evidence" value="ECO:0007669"/>
    <property type="project" value="InterPro"/>
</dbReference>
<dbReference type="CDD" id="cd00156">
    <property type="entry name" value="REC"/>
    <property type="match status" value="1"/>
</dbReference>
<evidence type="ECO:0000313" key="9">
    <source>
        <dbReference type="Proteomes" id="UP000000442"/>
    </source>
</evidence>
<dbReference type="CDD" id="cd00082">
    <property type="entry name" value="HisKA"/>
    <property type="match status" value="1"/>
</dbReference>
<feature type="transmembrane region" description="Helical" evidence="5">
    <location>
        <begin position="296"/>
        <end position="314"/>
    </location>
</feature>
<dbReference type="AlphaFoldDB" id="C0Q8S0"/>
<evidence type="ECO:0000259" key="6">
    <source>
        <dbReference type="PROSITE" id="PS50109"/>
    </source>
</evidence>